<protein>
    <recommendedName>
        <fullName evidence="3">DUF4435 domain-containing protein</fullName>
    </recommendedName>
</protein>
<name>A0ABY8SQW4_9BURK</name>
<dbReference type="RefSeq" id="WP_283486560.1">
    <property type="nucleotide sequence ID" value="NZ_CP125947.1"/>
</dbReference>
<evidence type="ECO:0000313" key="1">
    <source>
        <dbReference type="EMBL" id="WHS65459.1"/>
    </source>
</evidence>
<reference evidence="1 2" key="1">
    <citation type="submission" date="2023-05" db="EMBL/GenBank/DDBJ databases">
        <authorList>
            <person name="Yin Y."/>
            <person name="Lu Z."/>
        </authorList>
    </citation>
    <scope>NUCLEOTIDE SEQUENCE [LARGE SCALE GENOMIC DNA]</scope>
    <source>
        <strain evidence="1 2">ZM22</strain>
    </source>
</reference>
<dbReference type="EMBL" id="CP125947">
    <property type="protein sequence ID" value="WHS65459.1"/>
    <property type="molecule type" value="Genomic_DNA"/>
</dbReference>
<accession>A0ABY8SQW4</accession>
<keyword evidence="2" id="KW-1185">Reference proteome</keyword>
<evidence type="ECO:0000313" key="2">
    <source>
        <dbReference type="Proteomes" id="UP001240697"/>
    </source>
</evidence>
<sequence length="246" mass="28064">MVGSGKTQLTVDEAIAVIKKSFLPTVVIEGLDDVIVYRKVEDIGDGFISLLPVGGRDNVLSIYDRRDEFIDKSVAFIADKDLWVLTGIPSNYQSRNLIFTDGYSIENDVFRDVNVLNLMTNAEKESFGKELERFLKWFSIALSRNLNGDCSELKIHPNQVLDDDNEFDRMIRLNDNEIFPNELHDEILRDYSVKLRGKSLFALAIRNLSYKGRPVRHNHHSIMEHAVSRPGSLVEKIYSGVEKVFV</sequence>
<organism evidence="1 2">
    <name type="scientific">Comamonas resistens</name>
    <dbReference type="NCBI Taxonomy" id="3046670"/>
    <lineage>
        <taxon>Bacteria</taxon>
        <taxon>Pseudomonadati</taxon>
        <taxon>Pseudomonadota</taxon>
        <taxon>Betaproteobacteria</taxon>
        <taxon>Burkholderiales</taxon>
        <taxon>Comamonadaceae</taxon>
        <taxon>Comamonas</taxon>
    </lineage>
</organism>
<proteinExistence type="predicted"/>
<evidence type="ECO:0008006" key="3">
    <source>
        <dbReference type="Google" id="ProtNLM"/>
    </source>
</evidence>
<dbReference type="Proteomes" id="UP001240697">
    <property type="component" value="Chromosome"/>
</dbReference>
<gene>
    <name evidence="1" type="ORF">QMY55_23870</name>
</gene>